<evidence type="ECO:0000256" key="5">
    <source>
        <dbReference type="SAM" id="Phobius"/>
    </source>
</evidence>
<dbReference type="GO" id="GO:0005886">
    <property type="term" value="C:plasma membrane"/>
    <property type="evidence" value="ECO:0007669"/>
    <property type="project" value="TreeGrafter"/>
</dbReference>
<feature type="transmembrane region" description="Helical" evidence="5">
    <location>
        <begin position="179"/>
        <end position="200"/>
    </location>
</feature>
<feature type="domain" description="Major facilitator superfamily (MFS) profile" evidence="6">
    <location>
        <begin position="25"/>
        <end position="441"/>
    </location>
</feature>
<keyword evidence="4 5" id="KW-0472">Membrane</keyword>
<dbReference type="InterPro" id="IPR005829">
    <property type="entry name" value="Sugar_transporter_CS"/>
</dbReference>
<feature type="transmembrane region" description="Helical" evidence="5">
    <location>
        <begin position="384"/>
        <end position="403"/>
    </location>
</feature>
<feature type="transmembrane region" description="Helical" evidence="5">
    <location>
        <begin position="115"/>
        <end position="137"/>
    </location>
</feature>
<feature type="transmembrane region" description="Helical" evidence="5">
    <location>
        <begin position="346"/>
        <end position="363"/>
    </location>
</feature>
<dbReference type="RefSeq" id="WP_053571169.1">
    <property type="nucleotide sequence ID" value="NZ_FCNY02000003.1"/>
</dbReference>
<sequence length="452" mass="47319">MEETKVVDVQALIDTRRFSRYQWLVFAMCFVIVLMDGFDTAAIGFIAPSLVGEWHLSKAALAPVLSAALFGLACGALLSGPLADRWGRRGVLIAAVLIFGLACLVSGNARDLTELTALRFVTGVGLGAAMPNAVTLMSEFCPHGRRATIVNMMFCGFPLGAAFGGFLAAWIIPQFGWRTVLHVGGAVPLLLTVILVIALPESIQYMVSKKKPVERIRKVLARIAPEVASAQSFVMRENAASDAQKGGARVVLSRTHLFGSLMLWLCYFMGLVIFYGLINWMPVLLRDAGLTPQRAALVSALFPLGGAGTVLCGVLMDRFNPNGVVAAAYALGAVSVYAIGQAVGNVGLLVCAVFVAGVLVNTAQASMPSLAAAFYPTSGRGTGVAWMLGVGRFGGVAGSFLVAELSRQQMGLSGIFTVVAMAGAASCIALLLKQVASPRGAAQVADGQPIAH</sequence>
<dbReference type="PANTHER" id="PTHR23508:SF10">
    <property type="entry name" value="CARBOXYLIC ACID TRANSPORTER PROTEIN HOMOLOG"/>
    <property type="match status" value="1"/>
</dbReference>
<dbReference type="GO" id="GO:0046943">
    <property type="term" value="F:carboxylic acid transmembrane transporter activity"/>
    <property type="evidence" value="ECO:0007669"/>
    <property type="project" value="TreeGrafter"/>
</dbReference>
<dbReference type="PROSITE" id="PS00217">
    <property type="entry name" value="SUGAR_TRANSPORT_2"/>
    <property type="match status" value="1"/>
</dbReference>
<feature type="transmembrane region" description="Helical" evidence="5">
    <location>
        <begin position="90"/>
        <end position="109"/>
    </location>
</feature>
<feature type="transmembrane region" description="Helical" evidence="5">
    <location>
        <begin position="295"/>
        <end position="316"/>
    </location>
</feature>
<dbReference type="AlphaFoldDB" id="A0A158G0E4"/>
<dbReference type="Gene3D" id="1.20.1250.20">
    <property type="entry name" value="MFS general substrate transporter like domains"/>
    <property type="match status" value="1"/>
</dbReference>
<proteinExistence type="predicted"/>
<protein>
    <submittedName>
        <fullName evidence="7">Major facilitator transporter</fullName>
    </submittedName>
</protein>
<feature type="transmembrane region" description="Helical" evidence="5">
    <location>
        <begin position="59"/>
        <end position="78"/>
    </location>
</feature>
<dbReference type="CDD" id="cd17365">
    <property type="entry name" value="MFS_PcaK_like"/>
    <property type="match status" value="1"/>
</dbReference>
<dbReference type="PROSITE" id="PS00216">
    <property type="entry name" value="SUGAR_TRANSPORT_1"/>
    <property type="match status" value="1"/>
</dbReference>
<evidence type="ECO:0000313" key="7">
    <source>
        <dbReference type="EMBL" id="SAL25492.1"/>
    </source>
</evidence>
<gene>
    <name evidence="7" type="ORF">AWB70_01426</name>
</gene>
<evidence type="ECO:0000256" key="3">
    <source>
        <dbReference type="ARBA" id="ARBA00022989"/>
    </source>
</evidence>
<dbReference type="PROSITE" id="PS50850">
    <property type="entry name" value="MFS"/>
    <property type="match status" value="1"/>
</dbReference>
<evidence type="ECO:0000256" key="1">
    <source>
        <dbReference type="ARBA" id="ARBA00004141"/>
    </source>
</evidence>
<comment type="subcellular location">
    <subcellularLocation>
        <location evidence="1">Membrane</location>
        <topology evidence="1">Multi-pass membrane protein</topology>
    </subcellularLocation>
</comment>
<dbReference type="InterPro" id="IPR036259">
    <property type="entry name" value="MFS_trans_sf"/>
</dbReference>
<dbReference type="Pfam" id="PF07690">
    <property type="entry name" value="MFS_1"/>
    <property type="match status" value="1"/>
</dbReference>
<evidence type="ECO:0000259" key="6">
    <source>
        <dbReference type="PROSITE" id="PS50850"/>
    </source>
</evidence>
<name>A0A158G0E4_CABCO</name>
<feature type="transmembrane region" description="Helical" evidence="5">
    <location>
        <begin position="23"/>
        <end position="47"/>
    </location>
</feature>
<feature type="transmembrane region" description="Helical" evidence="5">
    <location>
        <begin position="409"/>
        <end position="432"/>
    </location>
</feature>
<feature type="transmembrane region" description="Helical" evidence="5">
    <location>
        <begin position="261"/>
        <end position="283"/>
    </location>
</feature>
<keyword evidence="8" id="KW-1185">Reference proteome</keyword>
<evidence type="ECO:0000256" key="2">
    <source>
        <dbReference type="ARBA" id="ARBA00022692"/>
    </source>
</evidence>
<feature type="transmembrane region" description="Helical" evidence="5">
    <location>
        <begin position="149"/>
        <end position="173"/>
    </location>
</feature>
<dbReference type="InterPro" id="IPR020846">
    <property type="entry name" value="MFS_dom"/>
</dbReference>
<dbReference type="EMBL" id="FCNY02000003">
    <property type="protein sequence ID" value="SAL25492.1"/>
    <property type="molecule type" value="Genomic_DNA"/>
</dbReference>
<evidence type="ECO:0000313" key="8">
    <source>
        <dbReference type="Proteomes" id="UP000054740"/>
    </source>
</evidence>
<dbReference type="SUPFAM" id="SSF103473">
    <property type="entry name" value="MFS general substrate transporter"/>
    <property type="match status" value="1"/>
</dbReference>
<dbReference type="Proteomes" id="UP000054740">
    <property type="component" value="Unassembled WGS sequence"/>
</dbReference>
<accession>A0A158G0E4</accession>
<evidence type="ECO:0000256" key="4">
    <source>
        <dbReference type="ARBA" id="ARBA00023136"/>
    </source>
</evidence>
<dbReference type="PANTHER" id="PTHR23508">
    <property type="entry name" value="CARBOXYLIC ACID TRANSPORTER PROTEIN HOMOLOG"/>
    <property type="match status" value="1"/>
</dbReference>
<reference evidence="8" key="1">
    <citation type="submission" date="2016-01" db="EMBL/GenBank/DDBJ databases">
        <authorList>
            <person name="Peeters C."/>
        </authorList>
    </citation>
    <scope>NUCLEOTIDE SEQUENCE [LARGE SCALE GENOMIC DNA]</scope>
</reference>
<organism evidence="7 8">
    <name type="scientific">Caballeronia cordobensis</name>
    <name type="common">Burkholderia cordobensis</name>
    <dbReference type="NCBI Taxonomy" id="1353886"/>
    <lineage>
        <taxon>Bacteria</taxon>
        <taxon>Pseudomonadati</taxon>
        <taxon>Pseudomonadota</taxon>
        <taxon>Betaproteobacteria</taxon>
        <taxon>Burkholderiales</taxon>
        <taxon>Burkholderiaceae</taxon>
        <taxon>Caballeronia</taxon>
    </lineage>
</organism>
<keyword evidence="3 5" id="KW-1133">Transmembrane helix</keyword>
<dbReference type="InterPro" id="IPR011701">
    <property type="entry name" value="MFS"/>
</dbReference>
<keyword evidence="2 5" id="KW-0812">Transmembrane</keyword>